<accession>A0A4U1J0G5</accession>
<dbReference type="OrthoDB" id="5509174at2"/>
<protein>
    <submittedName>
        <fullName evidence="1">Uncharacterized protein</fullName>
    </submittedName>
</protein>
<dbReference type="EMBL" id="SSMQ01000046">
    <property type="protein sequence ID" value="TKD00507.1"/>
    <property type="molecule type" value="Genomic_DNA"/>
</dbReference>
<evidence type="ECO:0000313" key="2">
    <source>
        <dbReference type="Proteomes" id="UP000309215"/>
    </source>
</evidence>
<dbReference type="AlphaFoldDB" id="A0A4U1J0G5"/>
<dbReference type="Proteomes" id="UP000309215">
    <property type="component" value="Unassembled WGS sequence"/>
</dbReference>
<reference evidence="1 2" key="1">
    <citation type="submission" date="2019-04" db="EMBL/GenBank/DDBJ databases">
        <authorList>
            <person name="Li Y."/>
            <person name="Wang J."/>
        </authorList>
    </citation>
    <scope>NUCLEOTIDE SEQUENCE [LARGE SCALE GENOMIC DNA]</scope>
    <source>
        <strain evidence="1 2">DSM 14668</strain>
    </source>
</reference>
<gene>
    <name evidence="1" type="ORF">E8A74_33915</name>
</gene>
<sequence>MTGSARAESPLAIARGAVREGLAALEGFGDLLGSRRIGPRALAVALSEMVPACEALRASFVALELAFVATLASDLEAQDQARNLGTHAGACVAALSSAFSDGGSLSDARRRLALEASVRKHGAELRDTFAIAEFFAAAVTPAPTELDLVDVLEQRFGANRATEEGVIRIAVEAPRPSWLVADRHVLGGLVELAAPIASRRGTVPARLGVARPPSGGLVVRLSPAPRNAAATRLVLSVTARGEVPSALGIARVAARRAKLGLTIDAAAGIVSIESEREAT</sequence>
<organism evidence="1 2">
    <name type="scientific">Polyangium fumosum</name>
    <dbReference type="NCBI Taxonomy" id="889272"/>
    <lineage>
        <taxon>Bacteria</taxon>
        <taxon>Pseudomonadati</taxon>
        <taxon>Myxococcota</taxon>
        <taxon>Polyangia</taxon>
        <taxon>Polyangiales</taxon>
        <taxon>Polyangiaceae</taxon>
        <taxon>Polyangium</taxon>
    </lineage>
</organism>
<dbReference type="RefSeq" id="WP_136933259.1">
    <property type="nucleotide sequence ID" value="NZ_SSMQ01000046.1"/>
</dbReference>
<keyword evidence="2" id="KW-1185">Reference proteome</keyword>
<proteinExistence type="predicted"/>
<evidence type="ECO:0000313" key="1">
    <source>
        <dbReference type="EMBL" id="TKD00507.1"/>
    </source>
</evidence>
<comment type="caution">
    <text evidence="1">The sequence shown here is derived from an EMBL/GenBank/DDBJ whole genome shotgun (WGS) entry which is preliminary data.</text>
</comment>
<name>A0A4U1J0G5_9BACT</name>